<gene>
    <name evidence="1" type="ORF">AB0H04_31445</name>
</gene>
<dbReference type="Gene3D" id="3.10.450.50">
    <property type="match status" value="1"/>
</dbReference>
<proteinExistence type="predicted"/>
<dbReference type="InterPro" id="IPR032710">
    <property type="entry name" value="NTF2-like_dom_sf"/>
</dbReference>
<name>A0ABV3AHA0_9ACTN</name>
<comment type="caution">
    <text evidence="1">The sequence shown here is derived from an EMBL/GenBank/DDBJ whole genome shotgun (WGS) entry which is preliminary data.</text>
</comment>
<dbReference type="SUPFAM" id="SSF54427">
    <property type="entry name" value="NTF2-like"/>
    <property type="match status" value="1"/>
</dbReference>
<protein>
    <recommendedName>
        <fullName evidence="3">SnoaL-like domain-containing protein</fullName>
    </recommendedName>
</protein>
<evidence type="ECO:0000313" key="2">
    <source>
        <dbReference type="Proteomes" id="UP001551011"/>
    </source>
</evidence>
<reference evidence="1 2" key="1">
    <citation type="submission" date="2024-06" db="EMBL/GenBank/DDBJ databases">
        <title>The Natural Products Discovery Center: Release of the First 8490 Sequenced Strains for Exploring Actinobacteria Biosynthetic Diversity.</title>
        <authorList>
            <person name="Kalkreuter E."/>
            <person name="Kautsar S.A."/>
            <person name="Yang D."/>
            <person name="Bader C.D."/>
            <person name="Teijaro C.N."/>
            <person name="Fluegel L."/>
            <person name="Davis C.M."/>
            <person name="Simpson J.R."/>
            <person name="Lauterbach L."/>
            <person name="Steele A.D."/>
            <person name="Gui C."/>
            <person name="Meng S."/>
            <person name="Li G."/>
            <person name="Viehrig K."/>
            <person name="Ye F."/>
            <person name="Su P."/>
            <person name="Kiefer A.F."/>
            <person name="Nichols A."/>
            <person name="Cepeda A.J."/>
            <person name="Yan W."/>
            <person name="Fan B."/>
            <person name="Jiang Y."/>
            <person name="Adhikari A."/>
            <person name="Zheng C.-J."/>
            <person name="Schuster L."/>
            <person name="Cowan T.M."/>
            <person name="Smanski M.J."/>
            <person name="Chevrette M.G."/>
            <person name="De Carvalho L.P.S."/>
            <person name="Shen B."/>
        </authorList>
    </citation>
    <scope>NUCLEOTIDE SEQUENCE [LARGE SCALE GENOMIC DNA]</scope>
    <source>
        <strain evidence="1 2">NPDC020594</strain>
    </source>
</reference>
<organism evidence="1 2">
    <name type="scientific">Streptomyces flaveolus</name>
    <dbReference type="NCBI Taxonomy" id="67297"/>
    <lineage>
        <taxon>Bacteria</taxon>
        <taxon>Bacillati</taxon>
        <taxon>Actinomycetota</taxon>
        <taxon>Actinomycetes</taxon>
        <taxon>Kitasatosporales</taxon>
        <taxon>Streptomycetaceae</taxon>
        <taxon>Streptomyces</taxon>
    </lineage>
</organism>
<evidence type="ECO:0000313" key="1">
    <source>
        <dbReference type="EMBL" id="MEU5711326.1"/>
    </source>
</evidence>
<dbReference type="Proteomes" id="UP001551011">
    <property type="component" value="Unassembled WGS sequence"/>
</dbReference>
<dbReference type="RefSeq" id="WP_030645297.1">
    <property type="nucleotide sequence ID" value="NZ_JBFAEG010000026.1"/>
</dbReference>
<keyword evidence="2" id="KW-1185">Reference proteome</keyword>
<sequence>MAEPTPSAPSPRQVAESLYAALLRSDREALAAIASPDIRIHVTEDLAYGGDYSGLPGFAAFVEDRPITAAIQGTAGQD</sequence>
<dbReference type="EMBL" id="JBFAEG010000026">
    <property type="protein sequence ID" value="MEU5711326.1"/>
    <property type="molecule type" value="Genomic_DNA"/>
</dbReference>
<accession>A0ABV3AHA0</accession>
<evidence type="ECO:0008006" key="3">
    <source>
        <dbReference type="Google" id="ProtNLM"/>
    </source>
</evidence>